<sequence>MAKDRDSDALGANQSKKPPAYLDNSDQPPPQHPPQQHRSKSQKHIVGGGPGGRLHARVPSSKGLYKHHAAASTTKLNRRQGSVSPDRDRPSQQHRRTTSDLKLARDPSATDLRKNPSQTSLERNRSQVNIGKKTKSSTGLHRSLSSPAVDKVRSSASSRVQFNLGDDDQDDDQDDEWVDASTSASPLLSRRSSAVSAGQLAHLTADGEGSPAASPSARRREDIGERFPANGTQNIGQSLPRNKASHKQYLTSRILSRTPSHGAPPMMSAESVSVRPGSLRQHSPPTSSPVQNLSLSTTPGIAPIVRPGSSGKEELTSRFMGYNSQEPGSGMPGESFILAANRGGVTRAALNGKAGFSLPPRRESVGSISQARGTDASNARRAEADDFADDDDVEQAPRSRRAAAPAREMNRTQQKINLQRASSSLEPAHPHTGMAGVAPGAGPILGVPNGYDARDPRIGRLLERTGMEYLTVRRHLNPVARSAARLMQLLPGPDDSRRIPRTRAARPAARASERNGDFNPHHSMADLIGDSGPAARRRPPRPRSTFSAMDLNSAGSSPDADGGAAANGIRGRPRLSGSSLVDGAAEDAGTEALLRMMWDKNMDLSASQD</sequence>
<keyword evidence="3" id="KW-1185">Reference proteome</keyword>
<gene>
    <name evidence="2" type="ORF">BT67DRAFT_382223</name>
</gene>
<protein>
    <submittedName>
        <fullName evidence="2">Uncharacterized protein</fullName>
    </submittedName>
</protein>
<proteinExistence type="predicted"/>
<feature type="compositionally biased region" description="Polar residues" evidence="1">
    <location>
        <begin position="411"/>
        <end position="425"/>
    </location>
</feature>
<feature type="compositionally biased region" description="Basic and acidic residues" evidence="1">
    <location>
        <begin position="85"/>
        <end position="105"/>
    </location>
</feature>
<feature type="region of interest" description="Disordered" evidence="1">
    <location>
        <begin position="490"/>
        <end position="583"/>
    </location>
</feature>
<dbReference type="GO" id="GO:0000329">
    <property type="term" value="C:fungal-type vacuole membrane"/>
    <property type="evidence" value="ECO:0007669"/>
    <property type="project" value="TreeGrafter"/>
</dbReference>
<feature type="compositionally biased region" description="Acidic residues" evidence="1">
    <location>
        <begin position="385"/>
        <end position="394"/>
    </location>
</feature>
<feature type="compositionally biased region" description="Low complexity" evidence="1">
    <location>
        <begin position="552"/>
        <end position="570"/>
    </location>
</feature>
<feature type="compositionally biased region" description="Basic and acidic residues" evidence="1">
    <location>
        <begin position="511"/>
        <end position="524"/>
    </location>
</feature>
<evidence type="ECO:0000313" key="2">
    <source>
        <dbReference type="EMBL" id="KAK4133621.1"/>
    </source>
</evidence>
<feature type="region of interest" description="Disordered" evidence="1">
    <location>
        <begin position="1"/>
        <end position="315"/>
    </location>
</feature>
<feature type="compositionally biased region" description="Polar residues" evidence="1">
    <location>
        <begin position="136"/>
        <end position="146"/>
    </location>
</feature>
<feature type="compositionally biased region" description="Acidic residues" evidence="1">
    <location>
        <begin position="165"/>
        <end position="178"/>
    </location>
</feature>
<comment type="caution">
    <text evidence="2">The sequence shown here is derived from an EMBL/GenBank/DDBJ whole genome shotgun (WGS) entry which is preliminary data.</text>
</comment>
<organism evidence="2 3">
    <name type="scientific">Trichocladium antarcticum</name>
    <dbReference type="NCBI Taxonomy" id="1450529"/>
    <lineage>
        <taxon>Eukaryota</taxon>
        <taxon>Fungi</taxon>
        <taxon>Dikarya</taxon>
        <taxon>Ascomycota</taxon>
        <taxon>Pezizomycotina</taxon>
        <taxon>Sordariomycetes</taxon>
        <taxon>Sordariomycetidae</taxon>
        <taxon>Sordariales</taxon>
        <taxon>Chaetomiaceae</taxon>
        <taxon>Trichocladium</taxon>
    </lineage>
</organism>
<dbReference type="PANTHER" id="PTHR22794">
    <property type="entry name" value="THAP DOMAIN PROTEIN 11"/>
    <property type="match status" value="1"/>
</dbReference>
<evidence type="ECO:0000256" key="1">
    <source>
        <dbReference type="SAM" id="MobiDB-lite"/>
    </source>
</evidence>
<feature type="compositionally biased region" description="Low complexity" evidence="1">
    <location>
        <begin position="180"/>
        <end position="197"/>
    </location>
</feature>
<name>A0AAN6UKZ5_9PEZI</name>
<feature type="compositionally biased region" description="Polar residues" evidence="1">
    <location>
        <begin position="71"/>
        <end position="83"/>
    </location>
</feature>
<accession>A0AAN6UKZ5</accession>
<dbReference type="EMBL" id="MU853411">
    <property type="protein sequence ID" value="KAK4133621.1"/>
    <property type="molecule type" value="Genomic_DNA"/>
</dbReference>
<dbReference type="GO" id="GO:0031931">
    <property type="term" value="C:TORC1 complex"/>
    <property type="evidence" value="ECO:0007669"/>
    <property type="project" value="TreeGrafter"/>
</dbReference>
<feature type="compositionally biased region" description="Polar residues" evidence="1">
    <location>
        <begin position="248"/>
        <end position="259"/>
    </location>
</feature>
<evidence type="ECO:0000313" key="3">
    <source>
        <dbReference type="Proteomes" id="UP001304895"/>
    </source>
</evidence>
<feature type="compositionally biased region" description="Polar residues" evidence="1">
    <location>
        <begin position="280"/>
        <end position="299"/>
    </location>
</feature>
<feature type="region of interest" description="Disordered" evidence="1">
    <location>
        <begin position="352"/>
        <end position="433"/>
    </location>
</feature>
<dbReference type="Proteomes" id="UP001304895">
    <property type="component" value="Unassembled WGS sequence"/>
</dbReference>
<reference evidence="2" key="2">
    <citation type="submission" date="2023-05" db="EMBL/GenBank/DDBJ databases">
        <authorList>
            <consortium name="Lawrence Berkeley National Laboratory"/>
            <person name="Steindorff A."/>
            <person name="Hensen N."/>
            <person name="Bonometti L."/>
            <person name="Westerberg I."/>
            <person name="Brannstrom I.O."/>
            <person name="Guillou S."/>
            <person name="Cros-Aarteil S."/>
            <person name="Calhoun S."/>
            <person name="Haridas S."/>
            <person name="Kuo A."/>
            <person name="Mondo S."/>
            <person name="Pangilinan J."/>
            <person name="Riley R."/>
            <person name="Labutti K."/>
            <person name="Andreopoulos B."/>
            <person name="Lipzen A."/>
            <person name="Chen C."/>
            <person name="Yanf M."/>
            <person name="Daum C."/>
            <person name="Ng V."/>
            <person name="Clum A."/>
            <person name="Ohm R."/>
            <person name="Martin F."/>
            <person name="Silar P."/>
            <person name="Natvig D."/>
            <person name="Lalanne C."/>
            <person name="Gautier V."/>
            <person name="Ament-Velasquez S.L."/>
            <person name="Kruys A."/>
            <person name="Hutchinson M.I."/>
            <person name="Powell A.J."/>
            <person name="Barry K."/>
            <person name="Miller A.N."/>
            <person name="Grigoriev I.V."/>
            <person name="Debuchy R."/>
            <person name="Gladieux P."/>
            <person name="Thoren M.H."/>
            <person name="Johannesson H."/>
        </authorList>
    </citation>
    <scope>NUCLEOTIDE SEQUENCE</scope>
    <source>
        <strain evidence="2">CBS 123565</strain>
    </source>
</reference>
<feature type="compositionally biased region" description="Polar residues" evidence="1">
    <location>
        <begin position="230"/>
        <end position="240"/>
    </location>
</feature>
<dbReference type="AlphaFoldDB" id="A0AAN6UKZ5"/>
<feature type="compositionally biased region" description="Polar residues" evidence="1">
    <location>
        <begin position="115"/>
        <end position="129"/>
    </location>
</feature>
<feature type="compositionally biased region" description="Polar residues" evidence="1">
    <location>
        <begin position="366"/>
        <end position="377"/>
    </location>
</feature>
<reference evidence="2" key="1">
    <citation type="journal article" date="2023" name="Mol. Phylogenet. Evol.">
        <title>Genome-scale phylogeny and comparative genomics of the fungal order Sordariales.</title>
        <authorList>
            <person name="Hensen N."/>
            <person name="Bonometti L."/>
            <person name="Westerberg I."/>
            <person name="Brannstrom I.O."/>
            <person name="Guillou S."/>
            <person name="Cros-Aarteil S."/>
            <person name="Calhoun S."/>
            <person name="Haridas S."/>
            <person name="Kuo A."/>
            <person name="Mondo S."/>
            <person name="Pangilinan J."/>
            <person name="Riley R."/>
            <person name="LaButti K."/>
            <person name="Andreopoulos B."/>
            <person name="Lipzen A."/>
            <person name="Chen C."/>
            <person name="Yan M."/>
            <person name="Daum C."/>
            <person name="Ng V."/>
            <person name="Clum A."/>
            <person name="Steindorff A."/>
            <person name="Ohm R.A."/>
            <person name="Martin F."/>
            <person name="Silar P."/>
            <person name="Natvig D.O."/>
            <person name="Lalanne C."/>
            <person name="Gautier V."/>
            <person name="Ament-Velasquez S.L."/>
            <person name="Kruys A."/>
            <person name="Hutchinson M.I."/>
            <person name="Powell A.J."/>
            <person name="Barry K."/>
            <person name="Miller A.N."/>
            <person name="Grigoriev I.V."/>
            <person name="Debuchy R."/>
            <person name="Gladieux P."/>
            <person name="Hiltunen Thoren M."/>
            <person name="Johannesson H."/>
        </authorList>
    </citation>
    <scope>NUCLEOTIDE SEQUENCE</scope>
    <source>
        <strain evidence="2">CBS 123565</strain>
    </source>
</reference>
<dbReference type="PANTHER" id="PTHR22794:SF2">
    <property type="entry name" value="THAP DOMAIN-CONTAINING PROTEIN 11"/>
    <property type="match status" value="1"/>
</dbReference>